<dbReference type="PANTHER" id="PTHR10000">
    <property type="entry name" value="PHOSPHOSERINE PHOSPHATASE"/>
    <property type="match status" value="1"/>
</dbReference>
<dbReference type="Pfam" id="PF08282">
    <property type="entry name" value="Hydrolase_3"/>
    <property type="match status" value="2"/>
</dbReference>
<evidence type="ECO:0000313" key="3">
    <source>
        <dbReference type="Proteomes" id="UP000001304"/>
    </source>
</evidence>
<dbReference type="HOGENOM" id="CLU_044146_2_0_2"/>
<dbReference type="EMBL" id="CP002098">
    <property type="protein sequence ID" value="ADM28424.1"/>
    <property type="molecule type" value="Genomic_DNA"/>
</dbReference>
<proteinExistence type="predicted"/>
<evidence type="ECO:0000313" key="2">
    <source>
        <dbReference type="EMBL" id="ADM28424.1"/>
    </source>
</evidence>
<dbReference type="NCBIfam" id="TIGR01487">
    <property type="entry name" value="Pglycolate_arch"/>
    <property type="match status" value="1"/>
</dbReference>
<sequence>MGSILRVIKEFFNGVKPDMMFIDIDGVMTITRGSYILDLDVVKLLREVESLKLPICLTSGNAYPVVLTLQRYLGFSSLFIAENGCVIHINKNYIKLCRESLDPIVEEISKRFGLPKSDSNLYRFCDRAFRITGDLRSNISRVREIEKEIMNLYPNIYALYTGYVMHIYPKDCDKGRAMEIIAENLNIDLGRSIAIGDSVTDIPMLKKVGFGVAVGDADEELKSIARLVLPFKASESTKIFLLELIEYLKSIG</sequence>
<keyword evidence="3" id="KW-1185">Reference proteome</keyword>
<dbReference type="BioCyc" id="IAGG583356:GHAH-1614-MONOMER"/>
<dbReference type="STRING" id="583356.Igag_1626"/>
<dbReference type="GO" id="GO:0008967">
    <property type="term" value="F:phosphoglycolate phosphatase activity"/>
    <property type="evidence" value="ECO:0007669"/>
    <property type="project" value="UniProtKB-UniRule"/>
</dbReference>
<dbReference type="GO" id="GO:0000287">
    <property type="term" value="F:magnesium ion binding"/>
    <property type="evidence" value="ECO:0007669"/>
    <property type="project" value="TreeGrafter"/>
</dbReference>
<keyword evidence="2" id="KW-0378">Hydrolase</keyword>
<dbReference type="Gene3D" id="3.40.50.1000">
    <property type="entry name" value="HAD superfamily/HAD-like"/>
    <property type="match status" value="1"/>
</dbReference>
<dbReference type="InterPro" id="IPR036412">
    <property type="entry name" value="HAD-like_sf"/>
</dbReference>
<dbReference type="Proteomes" id="UP000001304">
    <property type="component" value="Chromosome"/>
</dbReference>
<evidence type="ECO:0000256" key="1">
    <source>
        <dbReference type="NCBIfam" id="TIGR01487"/>
    </source>
</evidence>
<reference evidence="2 3" key="1">
    <citation type="journal article" date="2010" name="Stand. Genomic Sci.">
        <title>Complete genome sequence of Ignisphaera aggregans type strain (AQ1.S1).</title>
        <authorList>
            <person name="Goker M."/>
            <person name="Held B."/>
            <person name="Lapidus A."/>
            <person name="Nolan M."/>
            <person name="Spring S."/>
            <person name="Yasawong M."/>
            <person name="Lucas S."/>
            <person name="Glavina Del Rio T."/>
            <person name="Tice H."/>
            <person name="Cheng J.F."/>
            <person name="Goodwin L."/>
            <person name="Tapia R."/>
            <person name="Pitluck S."/>
            <person name="Liolios K."/>
            <person name="Ivanova N."/>
            <person name="Mavromatis K."/>
            <person name="Mikhailova N."/>
            <person name="Pati A."/>
            <person name="Chen A."/>
            <person name="Palaniappan K."/>
            <person name="Brambilla E."/>
            <person name="Land M."/>
            <person name="Hauser L."/>
            <person name="Chang Y.J."/>
            <person name="Jeffries C.D."/>
            <person name="Brettin T."/>
            <person name="Detter J.C."/>
            <person name="Han C."/>
            <person name="Rohde M."/>
            <person name="Sikorski J."/>
            <person name="Woyke T."/>
            <person name="Bristow J."/>
            <person name="Eisen J.A."/>
            <person name="Markowitz V."/>
            <person name="Hugenholtz P."/>
            <person name="Kyrpides N.C."/>
            <person name="Klenk H.P."/>
        </authorList>
    </citation>
    <scope>NUCLEOTIDE SEQUENCE [LARGE SCALE GENOMIC DNA]</scope>
    <source>
        <strain evidence="3">DSM 17230 / JCM 13409 / AQ1.S1</strain>
    </source>
</reference>
<dbReference type="GO" id="GO:0005829">
    <property type="term" value="C:cytosol"/>
    <property type="evidence" value="ECO:0007669"/>
    <property type="project" value="TreeGrafter"/>
</dbReference>
<dbReference type="AlphaFoldDB" id="E0SRH0"/>
<organism evidence="2 3">
    <name type="scientific">Ignisphaera aggregans (strain DSM 17230 / JCM 13409 / AQ1.S1)</name>
    <dbReference type="NCBI Taxonomy" id="583356"/>
    <lineage>
        <taxon>Archaea</taxon>
        <taxon>Thermoproteota</taxon>
        <taxon>Thermoprotei</taxon>
        <taxon>Desulfurococcales</taxon>
        <taxon>Desulfurococcaceae</taxon>
        <taxon>Ignisphaera</taxon>
    </lineage>
</organism>
<protein>
    <recommendedName>
        <fullName evidence="1">Phosphoglycolate phosphatase</fullName>
        <ecNumber evidence="1">3.1.3.18</ecNumber>
    </recommendedName>
</protein>
<dbReference type="PANTHER" id="PTHR10000:SF8">
    <property type="entry name" value="HAD SUPERFAMILY HYDROLASE-LIKE, TYPE 3"/>
    <property type="match status" value="1"/>
</dbReference>
<dbReference type="KEGG" id="iag:Igag_1626"/>
<gene>
    <name evidence="2" type="ordered locus">Igag_1626</name>
</gene>
<name>E0SRH0_IGNAA</name>
<dbReference type="SUPFAM" id="SSF56784">
    <property type="entry name" value="HAD-like"/>
    <property type="match status" value="1"/>
</dbReference>
<dbReference type="Gene3D" id="3.90.1070.10">
    <property type="match status" value="1"/>
</dbReference>
<dbReference type="InterPro" id="IPR023214">
    <property type="entry name" value="HAD_sf"/>
</dbReference>
<dbReference type="EC" id="3.1.3.18" evidence="1"/>
<accession>E0SRH0</accession>